<feature type="transmembrane region" description="Helical" evidence="7">
    <location>
        <begin position="214"/>
        <end position="231"/>
    </location>
</feature>
<gene>
    <name evidence="8" type="ORF">DSL72_004308</name>
</gene>
<dbReference type="OrthoDB" id="5086884at2759"/>
<feature type="transmembrane region" description="Helical" evidence="7">
    <location>
        <begin position="15"/>
        <end position="33"/>
    </location>
</feature>
<name>A0A8A3P4C7_9HELO</name>
<proteinExistence type="predicted"/>
<sequence length="348" mass="37350">MNLLSSPPHDVLSKLPFILGLLALAGSTVLLYVGNIIGILLAGRVLQGFSAAVVDVVGLALIVDTVGPEAVGEAMGYVGLSMNLAILLGPMLGGLYMLLLGTTLYFHGVRADGTRHILATGNDREEKAARWLPTESAPLEHPLETLQEAKAEPVAPLLSTEVECNNTPGPESLPSTNAQARPSQKPLPHITVQWVEEPRRHLPRIFQLLSSRRVLTALWACIVKASLLTAFDSTLPLFVSSTFHWNSLGAGMIFLPMIVASLIVPIGGKVSDRFGPRWLTTAGFVAACPPLILLRLVHHDTLKQKVLLCVLLALFAAATTCVLTPLIAEIAYAVDAKVRRLLKQLLNS</sequence>
<evidence type="ECO:0000256" key="5">
    <source>
        <dbReference type="ARBA" id="ARBA00023136"/>
    </source>
</evidence>
<dbReference type="InterPro" id="IPR050930">
    <property type="entry name" value="MFS_Vesicular_Transporter"/>
</dbReference>
<dbReference type="PANTHER" id="PTHR23506">
    <property type="entry name" value="GH10249P"/>
    <property type="match status" value="1"/>
</dbReference>
<evidence type="ECO:0000256" key="7">
    <source>
        <dbReference type="SAM" id="Phobius"/>
    </source>
</evidence>
<evidence type="ECO:0000256" key="2">
    <source>
        <dbReference type="ARBA" id="ARBA00022448"/>
    </source>
</evidence>
<comment type="subcellular location">
    <subcellularLocation>
        <location evidence="1">Membrane</location>
        <topology evidence="1">Multi-pass membrane protein</topology>
    </subcellularLocation>
</comment>
<evidence type="ECO:0000313" key="8">
    <source>
        <dbReference type="EMBL" id="QSZ29791.1"/>
    </source>
</evidence>
<evidence type="ECO:0000313" key="9">
    <source>
        <dbReference type="Proteomes" id="UP000672032"/>
    </source>
</evidence>
<dbReference type="Gene3D" id="1.20.1250.20">
    <property type="entry name" value="MFS general substrate transporter like domains"/>
    <property type="match status" value="1"/>
</dbReference>
<dbReference type="GO" id="GO:0022857">
    <property type="term" value="F:transmembrane transporter activity"/>
    <property type="evidence" value="ECO:0007669"/>
    <property type="project" value="InterPro"/>
</dbReference>
<dbReference type="InterPro" id="IPR036259">
    <property type="entry name" value="MFS_trans_sf"/>
</dbReference>
<dbReference type="InterPro" id="IPR011701">
    <property type="entry name" value="MFS"/>
</dbReference>
<dbReference type="Proteomes" id="UP000672032">
    <property type="component" value="Chromosome 1"/>
</dbReference>
<feature type="region of interest" description="Disordered" evidence="6">
    <location>
        <begin position="161"/>
        <end position="184"/>
    </location>
</feature>
<feature type="transmembrane region" description="Helical" evidence="7">
    <location>
        <begin position="243"/>
        <end position="266"/>
    </location>
</feature>
<feature type="transmembrane region" description="Helical" evidence="7">
    <location>
        <begin position="83"/>
        <end position="106"/>
    </location>
</feature>
<evidence type="ECO:0008006" key="10">
    <source>
        <dbReference type="Google" id="ProtNLM"/>
    </source>
</evidence>
<feature type="compositionally biased region" description="Polar residues" evidence="6">
    <location>
        <begin position="162"/>
        <end position="182"/>
    </location>
</feature>
<dbReference type="EMBL" id="CP063405">
    <property type="protein sequence ID" value="QSZ29791.1"/>
    <property type="molecule type" value="Genomic_DNA"/>
</dbReference>
<keyword evidence="2" id="KW-0813">Transport</keyword>
<keyword evidence="4 7" id="KW-1133">Transmembrane helix</keyword>
<evidence type="ECO:0000256" key="3">
    <source>
        <dbReference type="ARBA" id="ARBA00022692"/>
    </source>
</evidence>
<protein>
    <recommendedName>
        <fullName evidence="10">Major facilitator superfamily (MFS) profile domain-containing protein</fullName>
    </recommendedName>
</protein>
<evidence type="ECO:0000256" key="6">
    <source>
        <dbReference type="SAM" id="MobiDB-lite"/>
    </source>
</evidence>
<dbReference type="GO" id="GO:0016020">
    <property type="term" value="C:membrane"/>
    <property type="evidence" value="ECO:0007669"/>
    <property type="project" value="UniProtKB-SubCell"/>
</dbReference>
<dbReference type="Gene3D" id="1.20.1720.10">
    <property type="entry name" value="Multidrug resistance protein D"/>
    <property type="match status" value="1"/>
</dbReference>
<reference evidence="8" key="1">
    <citation type="submission" date="2020-10" db="EMBL/GenBank/DDBJ databases">
        <title>Genome Sequence of Monilinia vaccinii-corymbosi Sheds Light on Mummy Berry Disease Infection of Blueberry and Mating Type.</title>
        <authorList>
            <person name="Yow A.G."/>
            <person name="Zhang Y."/>
            <person name="Bansal K."/>
            <person name="Eacker S.M."/>
            <person name="Sullivan S."/>
            <person name="Liachko I."/>
            <person name="Cubeta M.A."/>
            <person name="Rollins J.A."/>
            <person name="Ashrafi H."/>
        </authorList>
    </citation>
    <scope>NUCLEOTIDE SEQUENCE</scope>
    <source>
        <strain evidence="8">RL-1</strain>
    </source>
</reference>
<organism evidence="8 9">
    <name type="scientific">Monilinia vaccinii-corymbosi</name>
    <dbReference type="NCBI Taxonomy" id="61207"/>
    <lineage>
        <taxon>Eukaryota</taxon>
        <taxon>Fungi</taxon>
        <taxon>Dikarya</taxon>
        <taxon>Ascomycota</taxon>
        <taxon>Pezizomycotina</taxon>
        <taxon>Leotiomycetes</taxon>
        <taxon>Helotiales</taxon>
        <taxon>Sclerotiniaceae</taxon>
        <taxon>Monilinia</taxon>
    </lineage>
</organism>
<dbReference type="AlphaFoldDB" id="A0A8A3P4C7"/>
<keyword evidence="5 7" id="KW-0472">Membrane</keyword>
<dbReference type="PANTHER" id="PTHR23506:SF23">
    <property type="entry name" value="GH10249P"/>
    <property type="match status" value="1"/>
</dbReference>
<accession>A0A8A3P4C7</accession>
<evidence type="ECO:0000256" key="1">
    <source>
        <dbReference type="ARBA" id="ARBA00004141"/>
    </source>
</evidence>
<dbReference type="SUPFAM" id="SSF103473">
    <property type="entry name" value="MFS general substrate transporter"/>
    <property type="match status" value="1"/>
</dbReference>
<evidence type="ECO:0000256" key="4">
    <source>
        <dbReference type="ARBA" id="ARBA00022989"/>
    </source>
</evidence>
<dbReference type="Pfam" id="PF07690">
    <property type="entry name" value="MFS_1"/>
    <property type="match status" value="2"/>
</dbReference>
<feature type="transmembrane region" description="Helical" evidence="7">
    <location>
        <begin position="278"/>
        <end position="298"/>
    </location>
</feature>
<keyword evidence="9" id="KW-1185">Reference proteome</keyword>
<keyword evidence="3 7" id="KW-0812">Transmembrane</keyword>
<feature type="transmembrane region" description="Helical" evidence="7">
    <location>
        <begin position="310"/>
        <end position="334"/>
    </location>
</feature>
<feature type="transmembrane region" description="Helical" evidence="7">
    <location>
        <begin position="45"/>
        <end position="63"/>
    </location>
</feature>